<dbReference type="SUPFAM" id="SSF55073">
    <property type="entry name" value="Nucleotide cyclase"/>
    <property type="match status" value="1"/>
</dbReference>
<gene>
    <name evidence="3" type="primary">cya</name>
    <name evidence="3" type="ORF">DSCOOX_07440</name>
</gene>
<dbReference type="CDD" id="cd07302">
    <property type="entry name" value="CHD"/>
    <property type="match status" value="1"/>
</dbReference>
<dbReference type="PANTHER" id="PTHR43081">
    <property type="entry name" value="ADENYLATE CYCLASE, TERMINAL-DIFFERENTIATION SPECIFIC-RELATED"/>
    <property type="match status" value="1"/>
</dbReference>
<dbReference type="GO" id="GO:0004016">
    <property type="term" value="F:adenylate cyclase activity"/>
    <property type="evidence" value="ECO:0007669"/>
    <property type="project" value="UniProtKB-ARBA"/>
</dbReference>
<dbReference type="EMBL" id="AP021879">
    <property type="protein sequence ID" value="BBO87564.1"/>
    <property type="molecule type" value="Genomic_DNA"/>
</dbReference>
<evidence type="ECO:0000313" key="3">
    <source>
        <dbReference type="EMBL" id="BBO87564.1"/>
    </source>
</evidence>
<dbReference type="InterPro" id="IPR029787">
    <property type="entry name" value="Nucleotide_cyclase"/>
</dbReference>
<feature type="transmembrane region" description="Helical" evidence="1">
    <location>
        <begin position="83"/>
        <end position="106"/>
    </location>
</feature>
<accession>A0A5K8A5B6</accession>
<feature type="transmembrane region" description="Helical" evidence="1">
    <location>
        <begin position="47"/>
        <end position="71"/>
    </location>
</feature>
<organism evidence="3 4">
    <name type="scientific">Desulfosarcina ovata subsp. ovata</name>
    <dbReference type="NCBI Taxonomy" id="2752305"/>
    <lineage>
        <taxon>Bacteria</taxon>
        <taxon>Pseudomonadati</taxon>
        <taxon>Thermodesulfobacteriota</taxon>
        <taxon>Desulfobacteria</taxon>
        <taxon>Desulfobacterales</taxon>
        <taxon>Desulfosarcinaceae</taxon>
        <taxon>Desulfosarcina</taxon>
    </lineage>
</organism>
<dbReference type="AlphaFoldDB" id="A0A5K8A5B6"/>
<sequence>MTESLFRSMGEGTRLRLRRFAWVMGAGIFVGVVYGSLIGFAGWGELLVGGMIGAVHGFIITSVIALMEIFGVRTAWGQHIEQAPLIITILIKGVVYSTVILCVELFSVGEMVVIGGVDDPQTTRAFAPMSIIFSFIIMFIIIFFLQISRLVGGRTLRNLLLGRYHQPRMEERFFLFVDIVGSTRIAEEIGELSIHRFLNRIFALIADPVTDQHGEIYQYVGDEIVITWQIAQGRPEARPLACYFQIQSALAEASPWFEATFGVTPAVRGALHAGPVVLGEVGVYRRSIVFHGDVMNVTSRIEQATRELDSRFLASGTALDLLDGRDAYAIQDRGRRQLRGRHAPLQIFAVSSKNGNQTTDASA</sequence>
<reference evidence="3 4" key="1">
    <citation type="submission" date="2019-11" db="EMBL/GenBank/DDBJ databases">
        <title>Comparative genomics of hydrocarbon-degrading Desulfosarcina strains.</title>
        <authorList>
            <person name="Watanabe M."/>
            <person name="Kojima H."/>
            <person name="Fukui M."/>
        </authorList>
    </citation>
    <scope>NUCLEOTIDE SEQUENCE [LARGE SCALE GENOMIC DNA]</scope>
    <source>
        <strain evidence="4">oXyS1</strain>
    </source>
</reference>
<dbReference type="InterPro" id="IPR001054">
    <property type="entry name" value="A/G_cyclase"/>
</dbReference>
<keyword evidence="4" id="KW-1185">Reference proteome</keyword>
<dbReference type="Pfam" id="PF00211">
    <property type="entry name" value="Guanylate_cyc"/>
    <property type="match status" value="1"/>
</dbReference>
<evidence type="ECO:0000313" key="4">
    <source>
        <dbReference type="Proteomes" id="UP000422108"/>
    </source>
</evidence>
<evidence type="ECO:0000259" key="2">
    <source>
        <dbReference type="PROSITE" id="PS50125"/>
    </source>
</evidence>
<dbReference type="PANTHER" id="PTHR43081:SF1">
    <property type="entry name" value="ADENYLATE CYCLASE, TERMINAL-DIFFERENTIATION SPECIFIC"/>
    <property type="match status" value="1"/>
</dbReference>
<protein>
    <submittedName>
        <fullName evidence="3">Adenylate cyclase</fullName>
    </submittedName>
</protein>
<dbReference type="PROSITE" id="PS50125">
    <property type="entry name" value="GUANYLATE_CYCLASE_2"/>
    <property type="match status" value="1"/>
</dbReference>
<dbReference type="GO" id="GO:0035556">
    <property type="term" value="P:intracellular signal transduction"/>
    <property type="evidence" value="ECO:0007669"/>
    <property type="project" value="InterPro"/>
</dbReference>
<feature type="transmembrane region" description="Helical" evidence="1">
    <location>
        <begin position="126"/>
        <end position="147"/>
    </location>
</feature>
<feature type="domain" description="Guanylate cyclase" evidence="2">
    <location>
        <begin position="173"/>
        <end position="302"/>
    </location>
</feature>
<keyword evidence="1" id="KW-0472">Membrane</keyword>
<dbReference type="Proteomes" id="UP000422108">
    <property type="component" value="Chromosome"/>
</dbReference>
<feature type="transmembrane region" description="Helical" evidence="1">
    <location>
        <begin position="20"/>
        <end position="41"/>
    </location>
</feature>
<name>A0A5K8A5B6_9BACT</name>
<evidence type="ECO:0000256" key="1">
    <source>
        <dbReference type="SAM" id="Phobius"/>
    </source>
</evidence>
<keyword evidence="1" id="KW-0812">Transmembrane</keyword>
<dbReference type="Gene3D" id="3.30.70.1230">
    <property type="entry name" value="Nucleotide cyclase"/>
    <property type="match status" value="1"/>
</dbReference>
<dbReference type="InterPro" id="IPR050697">
    <property type="entry name" value="Adenylyl/Guanylyl_Cyclase_3/4"/>
</dbReference>
<keyword evidence="1" id="KW-1133">Transmembrane helix</keyword>
<proteinExistence type="predicted"/>
<dbReference type="GO" id="GO:0009190">
    <property type="term" value="P:cyclic nucleotide biosynthetic process"/>
    <property type="evidence" value="ECO:0007669"/>
    <property type="project" value="InterPro"/>
</dbReference>